<evidence type="ECO:0000256" key="2">
    <source>
        <dbReference type="SAM" id="Phobius"/>
    </source>
</evidence>
<protein>
    <submittedName>
        <fullName evidence="4">DUF2407 ubiquitin-like domain</fullName>
    </submittedName>
</protein>
<feature type="compositionally biased region" description="Low complexity" evidence="1">
    <location>
        <begin position="24"/>
        <end position="37"/>
    </location>
</feature>
<comment type="caution">
    <text evidence="4">The sequence shown here is derived from an EMBL/GenBank/DDBJ whole genome shotgun (WGS) entry which is preliminary data.</text>
</comment>
<feature type="domain" description="Ubiquitin-like" evidence="3">
    <location>
        <begin position="38"/>
        <end position="116"/>
    </location>
</feature>
<proteinExistence type="predicted"/>
<dbReference type="SMART" id="SM00213">
    <property type="entry name" value="UBQ"/>
    <property type="match status" value="1"/>
</dbReference>
<dbReference type="InterPro" id="IPR029071">
    <property type="entry name" value="Ubiquitin-like_domsf"/>
</dbReference>
<dbReference type="AlphaFoldDB" id="A0A9N8DGD0"/>
<dbReference type="EMBL" id="CAICTM010000078">
    <property type="protein sequence ID" value="CAB9500234.1"/>
    <property type="molecule type" value="Genomic_DNA"/>
</dbReference>
<name>A0A9N8DGD0_9STRA</name>
<dbReference type="GO" id="GO:0044695">
    <property type="term" value="C:Dsc E3 ubiquitin ligase complex"/>
    <property type="evidence" value="ECO:0007669"/>
    <property type="project" value="InterPro"/>
</dbReference>
<evidence type="ECO:0000313" key="5">
    <source>
        <dbReference type="Proteomes" id="UP001153069"/>
    </source>
</evidence>
<dbReference type="Proteomes" id="UP001153069">
    <property type="component" value="Unassembled WGS sequence"/>
</dbReference>
<sequence>MLRSTTNEDNDPLLGGKDNHDDTLLSGTSNSSNNESGMNLALRIKSFKDVEIRINDASSVSQVKEAVRNALGEQADDRYLRLICKGRLLAPDTSALREFSVRNGDVLHAVLAAAGVRGGQQAALARGISRRYRGTGVGAGGRAVRAGADSDDDDDNNNGDSADEEEGRERIGFDRLRSTGLSRSEIAAIRSYFSRNVDRYVQAHPEVASEANESDNRRRRLLQEDAWMQAQGPTSEFRFNLNQNNPFLRFSSDTPLFRATTVGTDRDFLWGFLLGFFVGFLMLVWVWMPTVPHKQKLGILTGISFQLAMNFMKDNPDDAEFVED</sequence>
<feature type="region of interest" description="Disordered" evidence="1">
    <location>
        <begin position="1"/>
        <end position="37"/>
    </location>
</feature>
<keyword evidence="2" id="KW-0812">Transmembrane</keyword>
<dbReference type="PROSITE" id="PS50053">
    <property type="entry name" value="UBIQUITIN_2"/>
    <property type="match status" value="1"/>
</dbReference>
<feature type="compositionally biased region" description="Acidic residues" evidence="1">
    <location>
        <begin position="149"/>
        <end position="166"/>
    </location>
</feature>
<dbReference type="PANTHER" id="PTHR28049">
    <property type="entry name" value="TRANSMEMBRANE PROTEIN YOR223W"/>
    <property type="match status" value="1"/>
</dbReference>
<evidence type="ECO:0000256" key="1">
    <source>
        <dbReference type="SAM" id="MobiDB-lite"/>
    </source>
</evidence>
<keyword evidence="2" id="KW-1133">Transmembrane helix</keyword>
<dbReference type="InterPro" id="IPR019413">
    <property type="entry name" value="Dsc3_ub-like_dom"/>
</dbReference>
<evidence type="ECO:0000259" key="3">
    <source>
        <dbReference type="PROSITE" id="PS50053"/>
    </source>
</evidence>
<dbReference type="InterPro" id="IPR000626">
    <property type="entry name" value="Ubiquitin-like_dom"/>
</dbReference>
<reference evidence="4" key="1">
    <citation type="submission" date="2020-06" db="EMBL/GenBank/DDBJ databases">
        <authorList>
            <consortium name="Plant Systems Biology data submission"/>
        </authorList>
    </citation>
    <scope>NUCLEOTIDE SEQUENCE</scope>
    <source>
        <strain evidence="4">D6</strain>
    </source>
</reference>
<gene>
    <name evidence="4" type="ORF">SEMRO_79_G042690.1</name>
</gene>
<organism evidence="4 5">
    <name type="scientific">Seminavis robusta</name>
    <dbReference type="NCBI Taxonomy" id="568900"/>
    <lineage>
        <taxon>Eukaryota</taxon>
        <taxon>Sar</taxon>
        <taxon>Stramenopiles</taxon>
        <taxon>Ochrophyta</taxon>
        <taxon>Bacillariophyta</taxon>
        <taxon>Bacillariophyceae</taxon>
        <taxon>Bacillariophycidae</taxon>
        <taxon>Naviculales</taxon>
        <taxon>Naviculaceae</taxon>
        <taxon>Seminavis</taxon>
    </lineage>
</organism>
<evidence type="ECO:0000313" key="4">
    <source>
        <dbReference type="EMBL" id="CAB9500234.1"/>
    </source>
</evidence>
<keyword evidence="5" id="KW-1185">Reference proteome</keyword>
<dbReference type="InterPro" id="IPR025390">
    <property type="entry name" value="Dsc3_C"/>
</dbReference>
<dbReference type="GO" id="GO:0005783">
    <property type="term" value="C:endoplasmic reticulum"/>
    <property type="evidence" value="ECO:0007669"/>
    <property type="project" value="TreeGrafter"/>
</dbReference>
<dbReference type="Pfam" id="PF13373">
    <property type="entry name" value="Dsc3_C"/>
    <property type="match status" value="1"/>
</dbReference>
<dbReference type="InterPro" id="IPR045226">
    <property type="entry name" value="Dsc3"/>
</dbReference>
<dbReference type="Pfam" id="PF10302">
    <property type="entry name" value="Dsc3_N"/>
    <property type="match status" value="1"/>
</dbReference>
<dbReference type="Gene3D" id="3.10.20.90">
    <property type="entry name" value="Phosphatidylinositol 3-kinase Catalytic Subunit, Chain A, domain 1"/>
    <property type="match status" value="1"/>
</dbReference>
<dbReference type="PANTHER" id="PTHR28049:SF1">
    <property type="entry name" value="DSC E3 UBIQUITIN LIGASE COMPLEX SUBUNIT 3"/>
    <property type="match status" value="1"/>
</dbReference>
<dbReference type="OrthoDB" id="46681at2759"/>
<feature type="region of interest" description="Disordered" evidence="1">
    <location>
        <begin position="138"/>
        <end position="173"/>
    </location>
</feature>
<keyword evidence="2" id="KW-0472">Membrane</keyword>
<accession>A0A9N8DGD0</accession>
<feature type="transmembrane region" description="Helical" evidence="2">
    <location>
        <begin position="268"/>
        <end position="288"/>
    </location>
</feature>
<dbReference type="SUPFAM" id="SSF54236">
    <property type="entry name" value="Ubiquitin-like"/>
    <property type="match status" value="1"/>
</dbReference>